<dbReference type="InterPro" id="IPR038508">
    <property type="entry name" value="ArfGAP_dom_sf"/>
</dbReference>
<sequence>MTSSSAAAVQRLRKLQSQVGNRTCVDCSQKNPQWASVSYGVFMCLECSGKHRGLGVHISFVRSVTMDSWSDIQLRKMEAGGNDHLNAFLARHGVSKNTEASPKYNSHAAGLYRDRIRALAEGRTWTDPDDMKPSLVLSEAKMGDWDSWDNDDGDFRSSVDINLHRDGGEERNEGLQSLRSKPPLDMHKRAQMDASTANKDSFFFRKMEENASRPEGLPPSQGGKYVGFGSTPSPSSSHQSNLQGDFFSIISQVIEGGYEETVSAITRKTSEIGQRTWGAMKGVIAMASKEGMGWKTDQRQRNGNDTGNEKRSEVRDRNSCAHQHSESSVKNHHSSCCSDSWNENEEANSWGGWDDPKDGDCDSYYANSTSNKGKDPYARNCYLNWTKDGGFN</sequence>
<dbReference type="InterPro" id="IPR001164">
    <property type="entry name" value="ArfGAP_dom"/>
</dbReference>
<dbReference type="SUPFAM" id="SSF57863">
    <property type="entry name" value="ArfGap/RecO-like zinc finger"/>
    <property type="match status" value="1"/>
</dbReference>
<evidence type="ECO:0000256" key="2">
    <source>
        <dbReference type="ARBA" id="ARBA00022723"/>
    </source>
</evidence>
<organism evidence="8 9">
    <name type="scientific">Vanilla planifolia</name>
    <name type="common">Vanilla</name>
    <dbReference type="NCBI Taxonomy" id="51239"/>
    <lineage>
        <taxon>Eukaryota</taxon>
        <taxon>Viridiplantae</taxon>
        <taxon>Streptophyta</taxon>
        <taxon>Embryophyta</taxon>
        <taxon>Tracheophyta</taxon>
        <taxon>Spermatophyta</taxon>
        <taxon>Magnoliopsida</taxon>
        <taxon>Liliopsida</taxon>
        <taxon>Asparagales</taxon>
        <taxon>Orchidaceae</taxon>
        <taxon>Vanilloideae</taxon>
        <taxon>Vanilleae</taxon>
        <taxon>Vanilla</taxon>
    </lineage>
</organism>
<dbReference type="GO" id="GO:0008270">
    <property type="term" value="F:zinc ion binding"/>
    <property type="evidence" value="ECO:0007669"/>
    <property type="project" value="UniProtKB-KW"/>
</dbReference>
<dbReference type="PRINTS" id="PR00405">
    <property type="entry name" value="REVINTRACTNG"/>
</dbReference>
<keyword evidence="4" id="KW-0862">Zinc</keyword>
<feature type="compositionally biased region" description="Polar residues" evidence="6">
    <location>
        <begin position="330"/>
        <end position="341"/>
    </location>
</feature>
<feature type="region of interest" description="Disordered" evidence="6">
    <location>
        <begin position="163"/>
        <end position="183"/>
    </location>
</feature>
<dbReference type="Gene3D" id="1.10.220.150">
    <property type="entry name" value="Arf GTPase activating protein"/>
    <property type="match status" value="1"/>
</dbReference>
<dbReference type="PANTHER" id="PTHR47021">
    <property type="entry name" value="ADP-RIBOSYLATION FACTOR GTPASE-ACTIVATING PROTEIN AGD6-RELATED"/>
    <property type="match status" value="1"/>
</dbReference>
<dbReference type="OrthoDB" id="1938138at2759"/>
<evidence type="ECO:0000313" key="9">
    <source>
        <dbReference type="Proteomes" id="UP000636800"/>
    </source>
</evidence>
<feature type="compositionally biased region" description="Basic and acidic residues" evidence="6">
    <location>
        <begin position="296"/>
        <end position="329"/>
    </location>
</feature>
<keyword evidence="1" id="KW-0343">GTPase activation</keyword>
<dbReference type="CDD" id="cd08830">
    <property type="entry name" value="ArfGap_ArfGap1"/>
    <property type="match status" value="1"/>
</dbReference>
<keyword evidence="3 5" id="KW-0863">Zinc-finger</keyword>
<dbReference type="Pfam" id="PF01412">
    <property type="entry name" value="ArfGap"/>
    <property type="match status" value="1"/>
</dbReference>
<evidence type="ECO:0000256" key="3">
    <source>
        <dbReference type="ARBA" id="ARBA00022771"/>
    </source>
</evidence>
<protein>
    <recommendedName>
        <fullName evidence="7">Arf-GAP domain-containing protein</fullName>
    </recommendedName>
</protein>
<proteinExistence type="predicted"/>
<feature type="compositionally biased region" description="Basic and acidic residues" evidence="6">
    <location>
        <begin position="163"/>
        <end position="173"/>
    </location>
</feature>
<evidence type="ECO:0000256" key="1">
    <source>
        <dbReference type="ARBA" id="ARBA00022468"/>
    </source>
</evidence>
<evidence type="ECO:0000256" key="5">
    <source>
        <dbReference type="PROSITE-ProRule" id="PRU00288"/>
    </source>
</evidence>
<dbReference type="GO" id="GO:0016192">
    <property type="term" value="P:vesicle-mediated transport"/>
    <property type="evidence" value="ECO:0007669"/>
    <property type="project" value="InterPro"/>
</dbReference>
<feature type="domain" description="Arf-GAP" evidence="7">
    <location>
        <begin position="6"/>
        <end position="125"/>
    </location>
</feature>
<dbReference type="InterPro" id="IPR044519">
    <property type="entry name" value="ARF_GAP_AGD6/7"/>
</dbReference>
<dbReference type="PANTHER" id="PTHR47021:SF4">
    <property type="entry name" value="ADP-RIBOSYLATION FACTOR GTPASE-ACTIVATING PROTEIN AGD6-RELATED"/>
    <property type="match status" value="1"/>
</dbReference>
<reference evidence="8 9" key="1">
    <citation type="journal article" date="2020" name="Nat. Food">
        <title>A phased Vanilla planifolia genome enables genetic improvement of flavour and production.</title>
        <authorList>
            <person name="Hasing T."/>
            <person name="Tang H."/>
            <person name="Brym M."/>
            <person name="Khazi F."/>
            <person name="Huang T."/>
            <person name="Chambers A.H."/>
        </authorList>
    </citation>
    <scope>NUCLEOTIDE SEQUENCE [LARGE SCALE GENOMIC DNA]</scope>
    <source>
        <tissue evidence="8">Leaf</tissue>
    </source>
</reference>
<dbReference type="InterPro" id="IPR037278">
    <property type="entry name" value="ARFGAP/RecO"/>
</dbReference>
<comment type="caution">
    <text evidence="8">The sequence shown here is derived from an EMBL/GenBank/DDBJ whole genome shotgun (WGS) entry which is preliminary data.</text>
</comment>
<accession>A0A835P7A2</accession>
<dbReference type="EMBL" id="JADCNL010000528">
    <property type="protein sequence ID" value="KAG0446969.1"/>
    <property type="molecule type" value="Genomic_DNA"/>
</dbReference>
<evidence type="ECO:0000256" key="6">
    <source>
        <dbReference type="SAM" id="MobiDB-lite"/>
    </source>
</evidence>
<dbReference type="FunFam" id="1.10.220.150:FF:000014">
    <property type="entry name" value="ADP-ribosylation factor GTPase-activating protein"/>
    <property type="match status" value="1"/>
</dbReference>
<evidence type="ECO:0000313" key="8">
    <source>
        <dbReference type="EMBL" id="KAG0446969.1"/>
    </source>
</evidence>
<dbReference type="Proteomes" id="UP000636800">
    <property type="component" value="Unassembled WGS sequence"/>
</dbReference>
<feature type="region of interest" description="Disordered" evidence="6">
    <location>
        <begin position="289"/>
        <end position="376"/>
    </location>
</feature>
<feature type="region of interest" description="Disordered" evidence="6">
    <location>
        <begin position="210"/>
        <end position="241"/>
    </location>
</feature>
<evidence type="ECO:0000256" key="4">
    <source>
        <dbReference type="ARBA" id="ARBA00022833"/>
    </source>
</evidence>
<dbReference type="PROSITE" id="PS50115">
    <property type="entry name" value="ARFGAP"/>
    <property type="match status" value="1"/>
</dbReference>
<name>A0A835P7A2_VANPL</name>
<gene>
    <name evidence="8" type="ORF">HPP92_028583</name>
</gene>
<dbReference type="GO" id="GO:0005096">
    <property type="term" value="F:GTPase activator activity"/>
    <property type="evidence" value="ECO:0007669"/>
    <property type="project" value="UniProtKB-KW"/>
</dbReference>
<dbReference type="SMART" id="SM00105">
    <property type="entry name" value="ArfGap"/>
    <property type="match status" value="1"/>
</dbReference>
<keyword evidence="2" id="KW-0479">Metal-binding</keyword>
<feature type="compositionally biased region" description="Low complexity" evidence="6">
    <location>
        <begin position="230"/>
        <end position="240"/>
    </location>
</feature>
<keyword evidence="9" id="KW-1185">Reference proteome</keyword>
<evidence type="ECO:0000259" key="7">
    <source>
        <dbReference type="PROSITE" id="PS50115"/>
    </source>
</evidence>
<dbReference type="AlphaFoldDB" id="A0A835P7A2"/>